<evidence type="ECO:0000256" key="5">
    <source>
        <dbReference type="ARBA" id="ARBA00022691"/>
    </source>
</evidence>
<evidence type="ECO:0000256" key="3">
    <source>
        <dbReference type="ARBA" id="ARBA00022603"/>
    </source>
</evidence>
<proteinExistence type="evidence at transcript level"/>
<name>A0A0K8TT25_TABBR</name>
<feature type="domain" description="Ribosomal RNA methyltransferase FtsJ" evidence="8">
    <location>
        <begin position="48"/>
        <end position="220"/>
    </location>
</feature>
<dbReference type="GO" id="GO:0051301">
    <property type="term" value="P:cell division"/>
    <property type="evidence" value="ECO:0007669"/>
    <property type="project" value="UniProtKB-KW"/>
</dbReference>
<keyword evidence="3" id="KW-0489">Methyltransferase</keyword>
<protein>
    <recommendedName>
        <fullName evidence="6">rRNA methyltransferase 2, mitochondrial</fullName>
    </recommendedName>
</protein>
<evidence type="ECO:0000256" key="7">
    <source>
        <dbReference type="PIRSR" id="PIRSR005461-1"/>
    </source>
</evidence>
<dbReference type="SUPFAM" id="SSF53335">
    <property type="entry name" value="S-adenosyl-L-methionine-dependent methyltransferases"/>
    <property type="match status" value="1"/>
</dbReference>
<keyword evidence="5 7" id="KW-0949">S-adenosyl-L-methionine</keyword>
<keyword evidence="9" id="KW-0132">Cell division</keyword>
<dbReference type="EMBL" id="GDAI01000305">
    <property type="protein sequence ID" value="JAI17298.1"/>
    <property type="molecule type" value="mRNA"/>
</dbReference>
<evidence type="ECO:0000256" key="6">
    <source>
        <dbReference type="ARBA" id="ARBA00041184"/>
    </source>
</evidence>
<evidence type="ECO:0000313" key="9">
    <source>
        <dbReference type="EMBL" id="JAI17298.1"/>
    </source>
</evidence>
<comment type="similarity">
    <text evidence="1">Belongs to the class I-like SAM-binding methyltransferase superfamily. RNA methyltransferase RlmE family.</text>
</comment>
<organism evidence="9">
    <name type="scientific">Tabanus bromius</name>
    <name type="common">Band-eyed brown horse fly</name>
    <dbReference type="NCBI Taxonomy" id="304241"/>
    <lineage>
        <taxon>Eukaryota</taxon>
        <taxon>Metazoa</taxon>
        <taxon>Ecdysozoa</taxon>
        <taxon>Arthropoda</taxon>
        <taxon>Hexapoda</taxon>
        <taxon>Insecta</taxon>
        <taxon>Pterygota</taxon>
        <taxon>Neoptera</taxon>
        <taxon>Endopterygota</taxon>
        <taxon>Diptera</taxon>
        <taxon>Brachycera</taxon>
        <taxon>Tabanomorpha</taxon>
        <taxon>Tabanoidea</taxon>
        <taxon>Tabanidae</taxon>
        <taxon>Tabanus</taxon>
    </lineage>
</organism>
<dbReference type="InterPro" id="IPR029063">
    <property type="entry name" value="SAM-dependent_MTases_sf"/>
</dbReference>
<dbReference type="Gene3D" id="3.40.50.150">
    <property type="entry name" value="Vaccinia Virus protein VP39"/>
    <property type="match status" value="1"/>
</dbReference>
<dbReference type="InterPro" id="IPR002877">
    <property type="entry name" value="RNA_MeTrfase_FtsJ_dom"/>
</dbReference>
<feature type="active site" description="Proton acceptor" evidence="7">
    <location>
        <position position="190"/>
    </location>
</feature>
<reference evidence="9" key="1">
    <citation type="journal article" date="2015" name="Insect Biochem. Mol. Biol.">
        <title>An insight into the sialome of the horse fly, Tabanus bromius.</title>
        <authorList>
            <person name="Ribeiro J.M."/>
            <person name="Kazimirova M."/>
            <person name="Takac P."/>
            <person name="Andersen J.F."/>
            <person name="Francischetti I.M."/>
        </authorList>
    </citation>
    <scope>NUCLEOTIDE SEQUENCE</scope>
</reference>
<dbReference type="PANTHER" id="PTHR10920">
    <property type="entry name" value="RIBOSOMAL RNA METHYLTRANSFERASE"/>
    <property type="match status" value="1"/>
</dbReference>
<keyword evidence="2" id="KW-0698">rRNA processing</keyword>
<evidence type="ECO:0000256" key="1">
    <source>
        <dbReference type="ARBA" id="ARBA00009258"/>
    </source>
</evidence>
<evidence type="ECO:0000259" key="8">
    <source>
        <dbReference type="Pfam" id="PF01728"/>
    </source>
</evidence>
<dbReference type="AlphaFoldDB" id="A0A0K8TT25"/>
<dbReference type="GO" id="GO:0005739">
    <property type="term" value="C:mitochondrion"/>
    <property type="evidence" value="ECO:0007669"/>
    <property type="project" value="TreeGrafter"/>
</dbReference>
<dbReference type="InterPro" id="IPR050082">
    <property type="entry name" value="RNA_methyltr_RlmE"/>
</dbReference>
<dbReference type="GO" id="GO:0008650">
    <property type="term" value="F:rRNA (uridine-2'-O-)-methyltransferase activity"/>
    <property type="evidence" value="ECO:0007669"/>
    <property type="project" value="TreeGrafter"/>
</dbReference>
<dbReference type="InterPro" id="IPR015507">
    <property type="entry name" value="rRNA-MeTfrase_E"/>
</dbReference>
<sequence>MFRFEKMGNSLKNAHLAVGIRRAGNSSQQWLARRLADPYIVKTKLSSYRCRSAFKLKEINDKFKILKPGDIIVDCGASPGSWVQIAAAETNSNGSKLNIPIGKVIGVDLNHIHPIPGAVLIGGVDFTEEKTKKNIADLLGGRRVNCFISDMAPKATGIKSLDQEAITKLIGSVLRFAVLLSAENGHLLIKVWDNSSVSLIEKTMTKYYKLVKRVKPLSSR</sequence>
<dbReference type="PANTHER" id="PTHR10920:SF18">
    <property type="entry name" value="RRNA METHYLTRANSFERASE 2, MITOCHONDRIAL"/>
    <property type="match status" value="1"/>
</dbReference>
<evidence type="ECO:0000256" key="2">
    <source>
        <dbReference type="ARBA" id="ARBA00022552"/>
    </source>
</evidence>
<dbReference type="PIRSF" id="PIRSF005461">
    <property type="entry name" value="23S_rRNA_mtase"/>
    <property type="match status" value="1"/>
</dbReference>
<accession>A0A0K8TT25</accession>
<evidence type="ECO:0000256" key="4">
    <source>
        <dbReference type="ARBA" id="ARBA00022679"/>
    </source>
</evidence>
<keyword evidence="4" id="KW-0808">Transferase</keyword>
<feature type="non-terminal residue" evidence="9">
    <location>
        <position position="220"/>
    </location>
</feature>
<keyword evidence="9" id="KW-0131">Cell cycle</keyword>
<dbReference type="Pfam" id="PF01728">
    <property type="entry name" value="FtsJ"/>
    <property type="match status" value="1"/>
</dbReference>